<feature type="transmembrane region" description="Helical" evidence="8">
    <location>
        <begin position="56"/>
        <end position="76"/>
    </location>
</feature>
<evidence type="ECO:0000256" key="6">
    <source>
        <dbReference type="ARBA" id="ARBA00022989"/>
    </source>
</evidence>
<comment type="similarity">
    <text evidence="2">Belongs to the GRP transporter (TC 2.A.7.5) family.</text>
</comment>
<feature type="transmembrane region" description="Helical" evidence="8">
    <location>
        <begin position="211"/>
        <end position="233"/>
    </location>
</feature>
<keyword evidence="3" id="KW-0813">Transport</keyword>
<sequence length="285" mass="30952">MQNILIGLFPGIIWGIAPLLLHFIPVNSLKQLSGTTLGICLISLLIFFFKGTKIEIGNFFIFFFSGAAWSIGQYGQYVGYSNLGVSKVFLISTSLQIIGNSLIGGILFNEWSDNSLLIKGLIGIVVILIGVIFSKDRKQSDKNSNNNYYYLVLVFTTIGYWLYSALPKIVTSNNANLSTFLLPQALGMVVAAGILALLFDQGSTTNLSISVCNLIVGCLFGIAAFAYLLSISLNGMVNAFLMSQCNIVIATLLGVYVLKERKGTRKFSLWGGLFLIILGATIIIV</sequence>
<dbReference type="AlphaFoldDB" id="A0A3Q8CCC8"/>
<evidence type="ECO:0000256" key="7">
    <source>
        <dbReference type="ARBA" id="ARBA00023136"/>
    </source>
</evidence>
<comment type="subcellular location">
    <subcellularLocation>
        <location evidence="1">Cell membrane</location>
        <topology evidence="1">Multi-pass membrane protein</topology>
    </subcellularLocation>
</comment>
<evidence type="ECO:0000256" key="2">
    <source>
        <dbReference type="ARBA" id="ARBA00006117"/>
    </source>
</evidence>
<feature type="transmembrane region" description="Helical" evidence="8">
    <location>
        <begin position="114"/>
        <end position="134"/>
    </location>
</feature>
<name>A0A3Q8CCC8_9LACO</name>
<feature type="transmembrane region" description="Helical" evidence="8">
    <location>
        <begin position="32"/>
        <end position="50"/>
    </location>
</feature>
<dbReference type="InterPro" id="IPR010651">
    <property type="entry name" value="Sugar_transport"/>
</dbReference>
<dbReference type="RefSeq" id="WP_057886685.1">
    <property type="nucleotide sequence ID" value="NZ_CP018180.1"/>
</dbReference>
<dbReference type="PANTHER" id="PTHR16119:SF17">
    <property type="entry name" value="TRANSMEMBRANE PROTEIN 144"/>
    <property type="match status" value="1"/>
</dbReference>
<dbReference type="GO" id="GO:0005886">
    <property type="term" value="C:plasma membrane"/>
    <property type="evidence" value="ECO:0007669"/>
    <property type="project" value="UniProtKB-SubCell"/>
</dbReference>
<dbReference type="SUPFAM" id="SSF103481">
    <property type="entry name" value="Multidrug resistance efflux transporter EmrE"/>
    <property type="match status" value="2"/>
</dbReference>
<proteinExistence type="inferred from homology"/>
<accession>A0A3Q8CCC8</accession>
<feature type="transmembrane region" description="Helical" evidence="8">
    <location>
        <begin position="175"/>
        <end position="199"/>
    </location>
</feature>
<dbReference type="PANTHER" id="PTHR16119">
    <property type="entry name" value="TRANSMEMBRANE PROTEIN 144"/>
    <property type="match status" value="1"/>
</dbReference>
<keyword evidence="6 8" id="KW-1133">Transmembrane helix</keyword>
<evidence type="ECO:0000256" key="3">
    <source>
        <dbReference type="ARBA" id="ARBA00022448"/>
    </source>
</evidence>
<keyword evidence="7 8" id="KW-0472">Membrane</keyword>
<evidence type="ECO:0000256" key="5">
    <source>
        <dbReference type="ARBA" id="ARBA00022692"/>
    </source>
</evidence>
<evidence type="ECO:0000313" key="9">
    <source>
        <dbReference type="EMBL" id="AUJ31956.1"/>
    </source>
</evidence>
<feature type="transmembrane region" description="Helical" evidence="8">
    <location>
        <begin position="239"/>
        <end position="258"/>
    </location>
</feature>
<organism evidence="9 10">
    <name type="scientific">Liquorilactobacillus nagelii</name>
    <dbReference type="NCBI Taxonomy" id="82688"/>
    <lineage>
        <taxon>Bacteria</taxon>
        <taxon>Bacillati</taxon>
        <taxon>Bacillota</taxon>
        <taxon>Bacilli</taxon>
        <taxon>Lactobacillales</taxon>
        <taxon>Lactobacillaceae</taxon>
        <taxon>Liquorilactobacillus</taxon>
    </lineage>
</organism>
<feature type="transmembrane region" description="Helical" evidence="8">
    <location>
        <begin position="6"/>
        <end position="25"/>
    </location>
</feature>
<dbReference type="GO" id="GO:0015144">
    <property type="term" value="F:carbohydrate transmembrane transporter activity"/>
    <property type="evidence" value="ECO:0007669"/>
    <property type="project" value="InterPro"/>
</dbReference>
<dbReference type="GeneID" id="78521729"/>
<keyword evidence="5 8" id="KW-0812">Transmembrane</keyword>
<dbReference type="KEGG" id="lng:BSQ50_04905"/>
<evidence type="ECO:0000256" key="1">
    <source>
        <dbReference type="ARBA" id="ARBA00004651"/>
    </source>
</evidence>
<evidence type="ECO:0008006" key="11">
    <source>
        <dbReference type="Google" id="ProtNLM"/>
    </source>
</evidence>
<keyword evidence="4" id="KW-0762">Sugar transport</keyword>
<gene>
    <name evidence="9" type="ORF">BSQ50_04905</name>
</gene>
<dbReference type="InterPro" id="IPR037185">
    <property type="entry name" value="EmrE-like"/>
</dbReference>
<dbReference type="CDD" id="cd23110">
    <property type="entry name" value="GRP"/>
    <property type="match status" value="1"/>
</dbReference>
<reference evidence="9 10" key="1">
    <citation type="submission" date="2016-11" db="EMBL/GenBank/DDBJ databases">
        <title>Interaction between Lactobacillus species and yeast in water kefir.</title>
        <authorList>
            <person name="Behr J."/>
            <person name="Xu D."/>
            <person name="Vogel R.F."/>
        </authorList>
    </citation>
    <scope>NUCLEOTIDE SEQUENCE [LARGE SCALE GENOMIC DNA]</scope>
    <source>
        <strain evidence="9 10">TMW 1.1827</strain>
    </source>
</reference>
<evidence type="ECO:0000256" key="8">
    <source>
        <dbReference type="SAM" id="Phobius"/>
    </source>
</evidence>
<feature type="transmembrane region" description="Helical" evidence="8">
    <location>
        <begin position="146"/>
        <end position="163"/>
    </location>
</feature>
<feature type="transmembrane region" description="Helical" evidence="8">
    <location>
        <begin position="267"/>
        <end position="284"/>
    </location>
</feature>
<evidence type="ECO:0000313" key="10">
    <source>
        <dbReference type="Proteomes" id="UP000324497"/>
    </source>
</evidence>
<dbReference type="EMBL" id="CP018180">
    <property type="protein sequence ID" value="AUJ31956.1"/>
    <property type="molecule type" value="Genomic_DNA"/>
</dbReference>
<evidence type="ECO:0000256" key="4">
    <source>
        <dbReference type="ARBA" id="ARBA00022597"/>
    </source>
</evidence>
<protein>
    <recommendedName>
        <fullName evidence="11">Sugar transporter</fullName>
    </recommendedName>
</protein>
<dbReference type="Proteomes" id="UP000324497">
    <property type="component" value="Chromosome"/>
</dbReference>
<keyword evidence="10" id="KW-1185">Reference proteome</keyword>
<dbReference type="Pfam" id="PF06800">
    <property type="entry name" value="Sugar_transport"/>
    <property type="match status" value="1"/>
</dbReference>